<evidence type="ECO:0000313" key="3">
    <source>
        <dbReference type="Proteomes" id="UP000522081"/>
    </source>
</evidence>
<proteinExistence type="predicted"/>
<organism evidence="2 3">
    <name type="scientific">Novosphingobium marinum</name>
    <dbReference type="NCBI Taxonomy" id="1514948"/>
    <lineage>
        <taxon>Bacteria</taxon>
        <taxon>Pseudomonadati</taxon>
        <taxon>Pseudomonadota</taxon>
        <taxon>Alphaproteobacteria</taxon>
        <taxon>Sphingomonadales</taxon>
        <taxon>Sphingomonadaceae</taxon>
        <taxon>Novosphingobium</taxon>
    </lineage>
</organism>
<evidence type="ECO:0000256" key="1">
    <source>
        <dbReference type="SAM" id="Phobius"/>
    </source>
</evidence>
<gene>
    <name evidence="2" type="ORF">FHS75_002783</name>
</gene>
<feature type="transmembrane region" description="Helical" evidence="1">
    <location>
        <begin position="40"/>
        <end position="61"/>
    </location>
</feature>
<dbReference type="AlphaFoldDB" id="A0A7Y9XXK3"/>
<keyword evidence="1" id="KW-0812">Transmembrane</keyword>
<comment type="caution">
    <text evidence="2">The sequence shown here is derived from an EMBL/GenBank/DDBJ whole genome shotgun (WGS) entry which is preliminary data.</text>
</comment>
<evidence type="ECO:0000313" key="2">
    <source>
        <dbReference type="EMBL" id="NYH96444.1"/>
    </source>
</evidence>
<evidence type="ECO:0008006" key="4">
    <source>
        <dbReference type="Google" id="ProtNLM"/>
    </source>
</evidence>
<accession>A0A7Y9XXK3</accession>
<dbReference type="EMBL" id="JACBZF010000005">
    <property type="protein sequence ID" value="NYH96444.1"/>
    <property type="molecule type" value="Genomic_DNA"/>
</dbReference>
<feature type="transmembrane region" description="Helical" evidence="1">
    <location>
        <begin position="12"/>
        <end position="34"/>
    </location>
</feature>
<dbReference type="Proteomes" id="UP000522081">
    <property type="component" value="Unassembled WGS sequence"/>
</dbReference>
<dbReference type="RefSeq" id="WP_179408287.1">
    <property type="nucleotide sequence ID" value="NZ_BMGF01000005.1"/>
</dbReference>
<reference evidence="2 3" key="1">
    <citation type="submission" date="2020-07" db="EMBL/GenBank/DDBJ databases">
        <title>Genomic Encyclopedia of Type Strains, Phase IV (KMG-IV): sequencing the most valuable type-strain genomes for metagenomic binning, comparative biology and taxonomic classification.</title>
        <authorList>
            <person name="Goeker M."/>
        </authorList>
    </citation>
    <scope>NUCLEOTIDE SEQUENCE [LARGE SCALE GENOMIC DNA]</scope>
    <source>
        <strain evidence="2 3">DSM 29043</strain>
    </source>
</reference>
<keyword evidence="3" id="KW-1185">Reference proteome</keyword>
<name>A0A7Y9XXK3_9SPHN</name>
<sequence length="69" mass="7943">MTENRDRNRFLVLQLMRISGAVLFVLGVMVMGGRLDWPPVLGYLLIVVGLFEALFLPTYLARHWRSPPE</sequence>
<protein>
    <recommendedName>
        <fullName evidence="4">DUF2892 domain-containing protein</fullName>
    </recommendedName>
</protein>
<keyword evidence="1" id="KW-0472">Membrane</keyword>
<keyword evidence="1" id="KW-1133">Transmembrane helix</keyword>